<evidence type="ECO:0000313" key="2">
    <source>
        <dbReference type="EMBL" id="GGK82223.1"/>
    </source>
</evidence>
<feature type="region of interest" description="Disordered" evidence="1">
    <location>
        <begin position="90"/>
        <end position="162"/>
    </location>
</feature>
<organism evidence="2 3">
    <name type="scientific">Ornithinimicrobium pekingense</name>
    <dbReference type="NCBI Taxonomy" id="384677"/>
    <lineage>
        <taxon>Bacteria</taxon>
        <taxon>Bacillati</taxon>
        <taxon>Actinomycetota</taxon>
        <taxon>Actinomycetes</taxon>
        <taxon>Micrococcales</taxon>
        <taxon>Ornithinimicrobiaceae</taxon>
        <taxon>Ornithinimicrobium</taxon>
    </lineage>
</organism>
<dbReference type="Proteomes" id="UP000662111">
    <property type="component" value="Unassembled WGS sequence"/>
</dbReference>
<keyword evidence="3" id="KW-1185">Reference proteome</keyword>
<name>A0ABQ2FEV4_9MICO</name>
<dbReference type="RefSeq" id="WP_022919876.1">
    <property type="nucleotide sequence ID" value="NZ_BMLB01000008.1"/>
</dbReference>
<comment type="caution">
    <text evidence="2">The sequence shown here is derived from an EMBL/GenBank/DDBJ whole genome shotgun (WGS) entry which is preliminary data.</text>
</comment>
<accession>A0ABQ2FEV4</accession>
<proteinExistence type="predicted"/>
<gene>
    <name evidence="2" type="ORF">GCM10011509_33440</name>
</gene>
<evidence type="ECO:0000313" key="3">
    <source>
        <dbReference type="Proteomes" id="UP000662111"/>
    </source>
</evidence>
<sequence length="481" mass="50776">MVDHDTDEALARLRASDPATGSHPDLHSLRQRIAHKAPASQGSDSATLLHDDPFRGQGLRAPWIAAAAVAAFGFGAGGYAIGAQQAPDGGGQLVAGQPDSDEAARDDGAWASAGPDGLIASSDSDAGFAGESTAMGGDSQPWDPGPVRLTPGPDLPSERGTGEVRAVVSDEDPDVFLDAWAERIGFEGVRAAQDGEDGTGWFPGDALYDVAGGRMLSANLDGGSGLTFSYEDMFASPWCKDSYSGIPEQELERVRQEWAASFGPDVPFPDASRCEDVSGAAPSEQQALAAAEDFLATTGLDLSGYTLRVPEYQDETVNQVMVEGWPEGQPQGHLMVTAQVGPEGVVSAYGTIGEMTSLGDYPLISAVEAVERYGQREFGMEYGVTLAEDMVPVETEAATMPVEPGFEMEMPEPVKIEPGMKIPMLLKEKVVTGAELTTGSMWAQTSGPLEVPTWKLTTDDGMHYAVLALADEAIEWQSWGE</sequence>
<protein>
    <submittedName>
        <fullName evidence="2">Uncharacterized protein</fullName>
    </submittedName>
</protein>
<reference evidence="3" key="1">
    <citation type="journal article" date="2019" name="Int. J. Syst. Evol. Microbiol.">
        <title>The Global Catalogue of Microorganisms (GCM) 10K type strain sequencing project: providing services to taxonomists for standard genome sequencing and annotation.</title>
        <authorList>
            <consortium name="The Broad Institute Genomics Platform"/>
            <consortium name="The Broad Institute Genome Sequencing Center for Infectious Disease"/>
            <person name="Wu L."/>
            <person name="Ma J."/>
        </authorList>
    </citation>
    <scope>NUCLEOTIDE SEQUENCE [LARGE SCALE GENOMIC DNA]</scope>
    <source>
        <strain evidence="3">CGMCC 1.5362</strain>
    </source>
</reference>
<dbReference type="EMBL" id="BMLB01000008">
    <property type="protein sequence ID" value="GGK82223.1"/>
    <property type="molecule type" value="Genomic_DNA"/>
</dbReference>
<evidence type="ECO:0000256" key="1">
    <source>
        <dbReference type="SAM" id="MobiDB-lite"/>
    </source>
</evidence>